<feature type="transmembrane region" description="Helical" evidence="7">
    <location>
        <begin position="110"/>
        <end position="127"/>
    </location>
</feature>
<evidence type="ECO:0000256" key="4">
    <source>
        <dbReference type="ARBA" id="ARBA00022833"/>
    </source>
</evidence>
<evidence type="ECO:0000313" key="10">
    <source>
        <dbReference type="Proteomes" id="UP000663722"/>
    </source>
</evidence>
<keyword evidence="10" id="KW-1185">Reference proteome</keyword>
<dbReference type="PANTHER" id="PTHR22726:SF1">
    <property type="entry name" value="METALLOENDOPEPTIDASE OMA1, MITOCHONDRIAL"/>
    <property type="match status" value="1"/>
</dbReference>
<dbReference type="RefSeq" id="WP_207679385.1">
    <property type="nucleotide sequence ID" value="NZ_CP061800.1"/>
</dbReference>
<name>A0A975BU87_9BACT</name>
<keyword evidence="7" id="KW-0812">Transmembrane</keyword>
<keyword evidence="2" id="KW-0479">Metal-binding</keyword>
<dbReference type="Gene3D" id="3.30.2010.10">
    <property type="entry name" value="Metalloproteases ('zincins'), catalytic domain"/>
    <property type="match status" value="1"/>
</dbReference>
<dbReference type="KEGG" id="dmm:dnm_078070"/>
<evidence type="ECO:0000259" key="8">
    <source>
        <dbReference type="Pfam" id="PF01435"/>
    </source>
</evidence>
<organism evidence="9 10">
    <name type="scientific">Desulfonema magnum</name>
    <dbReference type="NCBI Taxonomy" id="45655"/>
    <lineage>
        <taxon>Bacteria</taxon>
        <taxon>Pseudomonadati</taxon>
        <taxon>Thermodesulfobacteriota</taxon>
        <taxon>Desulfobacteria</taxon>
        <taxon>Desulfobacterales</taxon>
        <taxon>Desulfococcaceae</taxon>
        <taxon>Desulfonema</taxon>
    </lineage>
</organism>
<accession>A0A975BU87</accession>
<evidence type="ECO:0000256" key="5">
    <source>
        <dbReference type="ARBA" id="ARBA00023049"/>
    </source>
</evidence>
<dbReference type="GO" id="GO:0046872">
    <property type="term" value="F:metal ion binding"/>
    <property type="evidence" value="ECO:0007669"/>
    <property type="project" value="UniProtKB-KW"/>
</dbReference>
<evidence type="ECO:0000256" key="1">
    <source>
        <dbReference type="ARBA" id="ARBA00022670"/>
    </source>
</evidence>
<dbReference type="GO" id="GO:0016020">
    <property type="term" value="C:membrane"/>
    <property type="evidence" value="ECO:0007669"/>
    <property type="project" value="TreeGrafter"/>
</dbReference>
<gene>
    <name evidence="9" type="ORF">dnm_078070</name>
</gene>
<dbReference type="CDD" id="cd07332">
    <property type="entry name" value="M48C_Oma1_like"/>
    <property type="match status" value="1"/>
</dbReference>
<dbReference type="Proteomes" id="UP000663722">
    <property type="component" value="Chromosome"/>
</dbReference>
<evidence type="ECO:0000256" key="3">
    <source>
        <dbReference type="ARBA" id="ARBA00022801"/>
    </source>
</evidence>
<evidence type="ECO:0000256" key="6">
    <source>
        <dbReference type="RuleBase" id="RU003983"/>
    </source>
</evidence>
<dbReference type="AlphaFoldDB" id="A0A975BU87"/>
<keyword evidence="5 6" id="KW-0482">Metalloprotease</keyword>
<evidence type="ECO:0000256" key="7">
    <source>
        <dbReference type="SAM" id="Phobius"/>
    </source>
</evidence>
<dbReference type="GO" id="GO:0051603">
    <property type="term" value="P:proteolysis involved in protein catabolic process"/>
    <property type="evidence" value="ECO:0007669"/>
    <property type="project" value="TreeGrafter"/>
</dbReference>
<proteinExistence type="inferred from homology"/>
<evidence type="ECO:0000313" key="9">
    <source>
        <dbReference type="EMBL" id="QTA91733.1"/>
    </source>
</evidence>
<keyword evidence="3 6" id="KW-0378">Hydrolase</keyword>
<dbReference type="InterPro" id="IPR051156">
    <property type="entry name" value="Mito/Outer_Membr_Metalloprot"/>
</dbReference>
<sequence length="381" mass="42480">MNPRDQNKQYDGGVFCKAFSKGKAFGKMTVTSHSLGFQTQDFETTLPLQGLVIKAGGAGGRSLFFTHASVPDRTLHTGDHSILNDMNLMSYPGAARQIRQIHSAKKRSEVVLIVFVVFCLACIYGLFQLKEPLVTATAKRVPVTWEQKIGDLTLSQLKAGKHFIKDPEVLDMFKQLTVPLLSQIPDNRHIFTVHILEDPAINAFALPGGHIVVHTGLLLFAKSPEEVVGVLAHEAAHVTLQHGLRQLISSAGIYALAQAFFGNAEGLLAVIADNGTFLLTQKYSRDYEREADDKGWSYLVNANISPRGMIGFFNSLLEKQKKDASKTFMSVDNTLNFLSTHPTTKERIEHLQEKWKKLDQESEFMCFNLNFQIFQNAITEK</sequence>
<dbReference type="InterPro" id="IPR001915">
    <property type="entry name" value="Peptidase_M48"/>
</dbReference>
<protein>
    <submittedName>
        <fullName evidence="9">Peptidase, M48 family</fullName>
    </submittedName>
</protein>
<dbReference type="EMBL" id="CP061800">
    <property type="protein sequence ID" value="QTA91733.1"/>
    <property type="molecule type" value="Genomic_DNA"/>
</dbReference>
<keyword evidence="1 6" id="KW-0645">Protease</keyword>
<dbReference type="GO" id="GO:0004222">
    <property type="term" value="F:metalloendopeptidase activity"/>
    <property type="evidence" value="ECO:0007669"/>
    <property type="project" value="InterPro"/>
</dbReference>
<dbReference type="PANTHER" id="PTHR22726">
    <property type="entry name" value="METALLOENDOPEPTIDASE OMA1"/>
    <property type="match status" value="1"/>
</dbReference>
<keyword evidence="7" id="KW-0472">Membrane</keyword>
<comment type="similarity">
    <text evidence="6">Belongs to the peptidase M48 family.</text>
</comment>
<comment type="cofactor">
    <cofactor evidence="6">
        <name>Zn(2+)</name>
        <dbReference type="ChEBI" id="CHEBI:29105"/>
    </cofactor>
    <text evidence="6">Binds 1 zinc ion per subunit.</text>
</comment>
<keyword evidence="7" id="KW-1133">Transmembrane helix</keyword>
<keyword evidence="4 6" id="KW-0862">Zinc</keyword>
<reference evidence="9" key="1">
    <citation type="journal article" date="2021" name="Microb. Physiol.">
        <title>Proteogenomic Insights into the Physiology of Marine, Sulfate-Reducing, Filamentous Desulfonema limicola and Desulfonema magnum.</title>
        <authorList>
            <person name="Schnaars V."/>
            <person name="Wohlbrand L."/>
            <person name="Scheve S."/>
            <person name="Hinrichs C."/>
            <person name="Reinhardt R."/>
            <person name="Rabus R."/>
        </authorList>
    </citation>
    <scope>NUCLEOTIDE SEQUENCE</scope>
    <source>
        <strain evidence="9">4be13</strain>
    </source>
</reference>
<feature type="domain" description="Peptidase M48" evidence="8">
    <location>
        <begin position="182"/>
        <end position="353"/>
    </location>
</feature>
<dbReference type="Pfam" id="PF01435">
    <property type="entry name" value="Peptidase_M48"/>
    <property type="match status" value="1"/>
</dbReference>
<evidence type="ECO:0000256" key="2">
    <source>
        <dbReference type="ARBA" id="ARBA00022723"/>
    </source>
</evidence>